<gene>
    <name evidence="1" type="ORF">SAMN05192589_102386</name>
</gene>
<dbReference type="EMBL" id="FMZC01000002">
    <property type="protein sequence ID" value="SDC53552.1"/>
    <property type="molecule type" value="Genomic_DNA"/>
</dbReference>
<proteinExistence type="predicted"/>
<name>A0A1G6MDA4_9BURK</name>
<evidence type="ECO:0000313" key="1">
    <source>
        <dbReference type="EMBL" id="SDC53552.1"/>
    </source>
</evidence>
<evidence type="ECO:0000313" key="2">
    <source>
        <dbReference type="Proteomes" id="UP000198781"/>
    </source>
</evidence>
<reference evidence="1 2" key="1">
    <citation type="submission" date="2016-10" db="EMBL/GenBank/DDBJ databases">
        <authorList>
            <person name="de Groot N.N."/>
        </authorList>
    </citation>
    <scope>NUCLEOTIDE SEQUENCE [LARGE SCALE GENOMIC DNA]</scope>
    <source>
        <strain evidence="1 2">DSM 16619</strain>
    </source>
</reference>
<keyword evidence="2" id="KW-1185">Reference proteome</keyword>
<accession>A0A1G6MDA4</accession>
<protein>
    <submittedName>
        <fullName evidence="1">Uncharacterized protein</fullName>
    </submittedName>
</protein>
<dbReference type="AlphaFoldDB" id="A0A1G6MDA4"/>
<dbReference type="Proteomes" id="UP000198781">
    <property type="component" value="Unassembled WGS sequence"/>
</dbReference>
<dbReference type="STRING" id="187868.SAMN05192589_102386"/>
<sequence>MTKSYAPARAESHPQAIFAPTRRSGLTAAIAHNFPACPIGGLALFKG</sequence>
<organism evidence="1 2">
    <name type="scientific">Paracidovorax valerianellae</name>
    <dbReference type="NCBI Taxonomy" id="187868"/>
    <lineage>
        <taxon>Bacteria</taxon>
        <taxon>Pseudomonadati</taxon>
        <taxon>Pseudomonadota</taxon>
        <taxon>Betaproteobacteria</taxon>
        <taxon>Burkholderiales</taxon>
        <taxon>Comamonadaceae</taxon>
        <taxon>Paracidovorax</taxon>
    </lineage>
</organism>